<sequence length="68" mass="7058">MTVQGEKYHHGRSPAGWTAVIIAGIGAVIGTVGFFMNIAWPVVIVGLVIMALAPIVGGTMSKMGYGQE</sequence>
<dbReference type="InterPro" id="IPR046550">
    <property type="entry name" value="DUF6704"/>
</dbReference>
<keyword evidence="3" id="KW-1185">Reference proteome</keyword>
<feature type="transmembrane region" description="Helical" evidence="1">
    <location>
        <begin position="15"/>
        <end position="36"/>
    </location>
</feature>
<gene>
    <name evidence="2" type="ORF">G7070_16750</name>
</gene>
<dbReference type="Proteomes" id="UP000501058">
    <property type="component" value="Chromosome"/>
</dbReference>
<dbReference type="KEGG" id="prv:G7070_16750"/>
<accession>A0A6G7YAG7</accession>
<evidence type="ECO:0000313" key="3">
    <source>
        <dbReference type="Proteomes" id="UP000501058"/>
    </source>
</evidence>
<dbReference type="EMBL" id="CP049865">
    <property type="protein sequence ID" value="QIK73607.1"/>
    <property type="molecule type" value="Genomic_DNA"/>
</dbReference>
<evidence type="ECO:0000313" key="2">
    <source>
        <dbReference type="EMBL" id="QIK73607.1"/>
    </source>
</evidence>
<proteinExistence type="predicted"/>
<dbReference type="Pfam" id="PF20447">
    <property type="entry name" value="DUF6704"/>
    <property type="match status" value="1"/>
</dbReference>
<feature type="transmembrane region" description="Helical" evidence="1">
    <location>
        <begin position="42"/>
        <end position="60"/>
    </location>
</feature>
<dbReference type="AlphaFoldDB" id="A0A6G7YAG7"/>
<keyword evidence="1" id="KW-1133">Transmembrane helix</keyword>
<protein>
    <submittedName>
        <fullName evidence="2">Uncharacterized protein</fullName>
    </submittedName>
</protein>
<dbReference type="NCBIfam" id="NF041681">
    <property type="entry name" value="HGxxPAAW"/>
    <property type="match status" value="1"/>
</dbReference>
<reference evidence="2 3" key="1">
    <citation type="submission" date="2020-03" db="EMBL/GenBank/DDBJ databases">
        <title>Propioniciclava sp. nov., isolated from Hydrophilus acuminatus.</title>
        <authorList>
            <person name="Hyun D.-W."/>
            <person name="Bae J.-W."/>
        </authorList>
    </citation>
    <scope>NUCLEOTIDE SEQUENCE [LARGE SCALE GENOMIC DNA]</scope>
    <source>
        <strain evidence="2 3">HDW11</strain>
    </source>
</reference>
<dbReference type="RefSeq" id="WP_166234674.1">
    <property type="nucleotide sequence ID" value="NZ_CP049865.1"/>
</dbReference>
<evidence type="ECO:0000256" key="1">
    <source>
        <dbReference type="SAM" id="Phobius"/>
    </source>
</evidence>
<keyword evidence="1" id="KW-0472">Membrane</keyword>
<name>A0A6G7YAG7_9ACTN</name>
<organism evidence="2 3">
    <name type="scientific">Propioniciclava coleopterorum</name>
    <dbReference type="NCBI Taxonomy" id="2714937"/>
    <lineage>
        <taxon>Bacteria</taxon>
        <taxon>Bacillati</taxon>
        <taxon>Actinomycetota</taxon>
        <taxon>Actinomycetes</taxon>
        <taxon>Propionibacteriales</taxon>
        <taxon>Propionibacteriaceae</taxon>
        <taxon>Propioniciclava</taxon>
    </lineage>
</organism>
<keyword evidence="1" id="KW-0812">Transmembrane</keyword>